<dbReference type="Gene3D" id="1.25.40.20">
    <property type="entry name" value="Ankyrin repeat-containing domain"/>
    <property type="match status" value="1"/>
</dbReference>
<evidence type="ECO:0000256" key="1">
    <source>
        <dbReference type="ARBA" id="ARBA00022737"/>
    </source>
</evidence>
<gene>
    <name evidence="4" type="ORF">PG993_009725</name>
</gene>
<dbReference type="InterPro" id="IPR002110">
    <property type="entry name" value="Ankyrin_rpt"/>
</dbReference>
<dbReference type="EMBL" id="JAQQWK010000009">
    <property type="protein sequence ID" value="KAK8034730.1"/>
    <property type="molecule type" value="Genomic_DNA"/>
</dbReference>
<dbReference type="SUPFAM" id="SSF48403">
    <property type="entry name" value="Ankyrin repeat"/>
    <property type="match status" value="1"/>
</dbReference>
<proteinExistence type="predicted"/>
<organism evidence="4 5">
    <name type="scientific">Apiospora rasikravindrae</name>
    <dbReference type="NCBI Taxonomy" id="990691"/>
    <lineage>
        <taxon>Eukaryota</taxon>
        <taxon>Fungi</taxon>
        <taxon>Dikarya</taxon>
        <taxon>Ascomycota</taxon>
        <taxon>Pezizomycotina</taxon>
        <taxon>Sordariomycetes</taxon>
        <taxon>Xylariomycetidae</taxon>
        <taxon>Amphisphaeriales</taxon>
        <taxon>Apiosporaceae</taxon>
        <taxon>Apiospora</taxon>
    </lineage>
</organism>
<evidence type="ECO:0000256" key="2">
    <source>
        <dbReference type="ARBA" id="ARBA00023043"/>
    </source>
</evidence>
<evidence type="ECO:0000313" key="5">
    <source>
        <dbReference type="Proteomes" id="UP001444661"/>
    </source>
</evidence>
<dbReference type="PANTHER" id="PTHR24198">
    <property type="entry name" value="ANKYRIN REPEAT AND PROTEIN KINASE DOMAIN-CONTAINING PROTEIN"/>
    <property type="match status" value="1"/>
</dbReference>
<feature type="repeat" description="ANK" evidence="3">
    <location>
        <begin position="244"/>
        <end position="278"/>
    </location>
</feature>
<reference evidence="4 5" key="1">
    <citation type="submission" date="2023-01" db="EMBL/GenBank/DDBJ databases">
        <title>Analysis of 21 Apiospora genomes using comparative genomics revels a genus with tremendous synthesis potential of carbohydrate active enzymes and secondary metabolites.</title>
        <authorList>
            <person name="Sorensen T."/>
        </authorList>
    </citation>
    <scope>NUCLEOTIDE SEQUENCE [LARGE SCALE GENOMIC DNA]</scope>
    <source>
        <strain evidence="4 5">CBS 33761</strain>
    </source>
</reference>
<keyword evidence="2 3" id="KW-0040">ANK repeat</keyword>
<comment type="caution">
    <text evidence="4">The sequence shown here is derived from an EMBL/GenBank/DDBJ whole genome shotgun (WGS) entry which is preliminary data.</text>
</comment>
<accession>A0ABR1SLZ4</accession>
<dbReference type="PANTHER" id="PTHR24198:SF165">
    <property type="entry name" value="ANKYRIN REPEAT-CONTAINING PROTEIN-RELATED"/>
    <property type="match status" value="1"/>
</dbReference>
<dbReference type="Pfam" id="PF00023">
    <property type="entry name" value="Ank"/>
    <property type="match status" value="1"/>
</dbReference>
<sequence length="521" mass="58753">MSERQALTDDVLWHVSSYLTSTRDILNLGLTKHAIWSLVQPDLYATEVIQTRNSRGPMQMRYPAIHEAIQSNLKTTIERLISAAIRHWPEYLNTPNACGLRPVHLAASRGNVPLLERFRQQGCSFDAEVALDPFGADLFTNHSRINLPAFDTLCAWKLGNHPYRTEHIDALGLSIVHGHRNATEYLSNHIDESRLTSSNRTSVSPLQIAALLGDVGGVRKWLERGCPPVTTRYRQGLNRQTIVGTESALHYAATRRSDNSQVLACLLAHGADLNTRAMSIYTALDVALRNTRGGFKNAEFLVDYSIKHNQIPAGHWGDTLADAAIDDRMLPAVRSLITQTQAVTQDQLMQVLLNLTRCMKGNPQKIFDLIMDVVFGPSPTPHGSLIPWNQCREKGPYRLWFPETVLQGLQMALWSDETHFERVLQWREWNINARDIKGRTAFVYAVHFRRYAAAFALLERGADWTDPGLEDLSGLARWLRARTNKGGDRSRYGHWAGILERAVGQVSEERRLSKLAEAKAW</sequence>
<evidence type="ECO:0000313" key="4">
    <source>
        <dbReference type="EMBL" id="KAK8034730.1"/>
    </source>
</evidence>
<keyword evidence="5" id="KW-1185">Reference proteome</keyword>
<keyword evidence="1" id="KW-0677">Repeat</keyword>
<dbReference type="PROSITE" id="PS50088">
    <property type="entry name" value="ANK_REPEAT"/>
    <property type="match status" value="1"/>
</dbReference>
<name>A0ABR1SLZ4_9PEZI</name>
<dbReference type="InterPro" id="IPR036770">
    <property type="entry name" value="Ankyrin_rpt-contain_sf"/>
</dbReference>
<evidence type="ECO:0000256" key="3">
    <source>
        <dbReference type="PROSITE-ProRule" id="PRU00023"/>
    </source>
</evidence>
<evidence type="ECO:0008006" key="6">
    <source>
        <dbReference type="Google" id="ProtNLM"/>
    </source>
</evidence>
<protein>
    <recommendedName>
        <fullName evidence="6">Ankyrin</fullName>
    </recommendedName>
</protein>
<dbReference type="SMART" id="SM00248">
    <property type="entry name" value="ANK"/>
    <property type="match status" value="6"/>
</dbReference>
<dbReference type="Proteomes" id="UP001444661">
    <property type="component" value="Unassembled WGS sequence"/>
</dbReference>